<accession>A0A556QS95</accession>
<name>A0A556QS95_9BACT</name>
<organism evidence="3 4">
    <name type="scientific">Rariglobus hedericola</name>
    <dbReference type="NCBI Taxonomy" id="2597822"/>
    <lineage>
        <taxon>Bacteria</taxon>
        <taxon>Pseudomonadati</taxon>
        <taxon>Verrucomicrobiota</taxon>
        <taxon>Opitutia</taxon>
        <taxon>Opitutales</taxon>
        <taxon>Opitutaceae</taxon>
        <taxon>Rariglobus</taxon>
    </lineage>
</organism>
<dbReference type="AlphaFoldDB" id="A0A556QS95"/>
<feature type="signal peptide" evidence="1">
    <location>
        <begin position="1"/>
        <end position="18"/>
    </location>
</feature>
<evidence type="ECO:0000313" key="4">
    <source>
        <dbReference type="Proteomes" id="UP000315648"/>
    </source>
</evidence>
<dbReference type="EMBL" id="VMBG01000001">
    <property type="protein sequence ID" value="TSJ79510.1"/>
    <property type="molecule type" value="Genomic_DNA"/>
</dbReference>
<protein>
    <submittedName>
        <fullName evidence="3">PEP-CTERM sorting domain-containing protein</fullName>
    </submittedName>
</protein>
<keyword evidence="1" id="KW-0732">Signal</keyword>
<dbReference type="Pfam" id="PF07589">
    <property type="entry name" value="PEP-CTERM"/>
    <property type="match status" value="1"/>
</dbReference>
<dbReference type="RefSeq" id="WP_144230051.1">
    <property type="nucleotide sequence ID" value="NZ_CBCRVV010000015.1"/>
</dbReference>
<feature type="chain" id="PRO_5022151711" evidence="1">
    <location>
        <begin position="19"/>
        <end position="236"/>
    </location>
</feature>
<feature type="domain" description="Ice-binding protein C-terminal" evidence="2">
    <location>
        <begin position="208"/>
        <end position="232"/>
    </location>
</feature>
<comment type="caution">
    <text evidence="3">The sequence shown here is derived from an EMBL/GenBank/DDBJ whole genome shotgun (WGS) entry which is preliminary data.</text>
</comment>
<dbReference type="InterPro" id="IPR013424">
    <property type="entry name" value="Ice-binding_C"/>
</dbReference>
<dbReference type="OrthoDB" id="288817at2"/>
<dbReference type="Proteomes" id="UP000315648">
    <property type="component" value="Unassembled WGS sequence"/>
</dbReference>
<reference evidence="3 4" key="1">
    <citation type="submission" date="2019-07" db="EMBL/GenBank/DDBJ databases">
        <title>Description of 53C-WASEF.</title>
        <authorList>
            <person name="Pitt A."/>
            <person name="Hahn M.W."/>
        </authorList>
    </citation>
    <scope>NUCLEOTIDE SEQUENCE [LARGE SCALE GENOMIC DNA]</scope>
    <source>
        <strain evidence="3 4">53C-WASEF</strain>
    </source>
</reference>
<sequence>MNYPTILARFSCVFFAFAASLPAQTLVQYAFTTSDTVASRNASTTGTNVTPEAFANGAGVTITSSMIGSPTVRSYFVTGDLVDEVISATSTDWLGFTINANSGYQLNLQNLSFAYAFSFNAGTAPATAATYDVRSSLDNYASSISVLTASVGTVNAVSWSNASIVLTDAAYQNLSAITFRIFLNDGTNTNAVSYVRLDTVTLTGIASAVPEPSTYALMSGAAGLVLAGLRRRLRSV</sequence>
<dbReference type="NCBIfam" id="TIGR02595">
    <property type="entry name" value="PEP_CTERM"/>
    <property type="match status" value="1"/>
</dbReference>
<keyword evidence="4" id="KW-1185">Reference proteome</keyword>
<evidence type="ECO:0000256" key="1">
    <source>
        <dbReference type="SAM" id="SignalP"/>
    </source>
</evidence>
<evidence type="ECO:0000313" key="3">
    <source>
        <dbReference type="EMBL" id="TSJ79510.1"/>
    </source>
</evidence>
<proteinExistence type="predicted"/>
<evidence type="ECO:0000259" key="2">
    <source>
        <dbReference type="Pfam" id="PF07589"/>
    </source>
</evidence>
<gene>
    <name evidence="3" type="ORF">FPL22_09545</name>
</gene>